<feature type="domain" description="Cytochrome c" evidence="6">
    <location>
        <begin position="31"/>
        <end position="111"/>
    </location>
</feature>
<gene>
    <name evidence="7" type="ORF">E8L99_20470</name>
</gene>
<feature type="chain" id="PRO_5020313561" evidence="5">
    <location>
        <begin position="31"/>
        <end position="112"/>
    </location>
</feature>
<dbReference type="OrthoDB" id="7873796at2"/>
<accession>A0A4D7QK22</accession>
<evidence type="ECO:0000256" key="3">
    <source>
        <dbReference type="ARBA" id="ARBA00023004"/>
    </source>
</evidence>
<evidence type="ECO:0000256" key="1">
    <source>
        <dbReference type="ARBA" id="ARBA00022617"/>
    </source>
</evidence>
<feature type="signal peptide" evidence="5">
    <location>
        <begin position="1"/>
        <end position="30"/>
    </location>
</feature>
<keyword evidence="8" id="KW-1185">Reference proteome</keyword>
<evidence type="ECO:0000313" key="8">
    <source>
        <dbReference type="Proteomes" id="UP000298588"/>
    </source>
</evidence>
<protein>
    <submittedName>
        <fullName evidence="7">Cytochrome c</fullName>
    </submittedName>
</protein>
<dbReference type="EMBL" id="CP039865">
    <property type="protein sequence ID" value="QCK87958.1"/>
    <property type="molecule type" value="Genomic_DNA"/>
</dbReference>
<name>A0A4D7QK22_9HYPH</name>
<dbReference type="KEGG" id="paqt:E8L99_20470"/>
<evidence type="ECO:0000313" key="7">
    <source>
        <dbReference type="EMBL" id="QCK87958.1"/>
    </source>
</evidence>
<dbReference type="InterPro" id="IPR036909">
    <property type="entry name" value="Cyt_c-like_dom_sf"/>
</dbReference>
<sequence length="112" mass="12254">MLTRFMLPIDAAGLALAVVLAMAAPAAAQAPDPVKGARFADRWCTSCHVISGGQSRGTDVAPPFDRIAAKPEWLEENALFNFLSRPHRTMPDFSPSHRDVIDLIAFLKRQQP</sequence>
<dbReference type="GO" id="GO:0046872">
    <property type="term" value="F:metal ion binding"/>
    <property type="evidence" value="ECO:0007669"/>
    <property type="project" value="UniProtKB-KW"/>
</dbReference>
<reference evidence="7 8" key="1">
    <citation type="submission" date="2019-04" db="EMBL/GenBank/DDBJ databases">
        <title>Phreatobacter aquaticus sp. nov.</title>
        <authorList>
            <person name="Choi A."/>
            <person name="Baek K."/>
        </authorList>
    </citation>
    <scope>NUCLEOTIDE SEQUENCE [LARGE SCALE GENOMIC DNA]</scope>
    <source>
        <strain evidence="7 8">NMCR1094</strain>
    </source>
</reference>
<organism evidence="7 8">
    <name type="scientific">Phreatobacter aquaticus</name>
    <dbReference type="NCBI Taxonomy" id="2570229"/>
    <lineage>
        <taxon>Bacteria</taxon>
        <taxon>Pseudomonadati</taxon>
        <taxon>Pseudomonadota</taxon>
        <taxon>Alphaproteobacteria</taxon>
        <taxon>Hyphomicrobiales</taxon>
        <taxon>Phreatobacteraceae</taxon>
        <taxon>Phreatobacter</taxon>
    </lineage>
</organism>
<dbReference type="AlphaFoldDB" id="A0A4D7QK22"/>
<dbReference type="GO" id="GO:0009055">
    <property type="term" value="F:electron transfer activity"/>
    <property type="evidence" value="ECO:0007669"/>
    <property type="project" value="InterPro"/>
</dbReference>
<proteinExistence type="predicted"/>
<keyword evidence="3 4" id="KW-0408">Iron</keyword>
<keyword evidence="5" id="KW-0732">Signal</keyword>
<dbReference type="SUPFAM" id="SSF46626">
    <property type="entry name" value="Cytochrome c"/>
    <property type="match status" value="1"/>
</dbReference>
<evidence type="ECO:0000256" key="2">
    <source>
        <dbReference type="ARBA" id="ARBA00022723"/>
    </source>
</evidence>
<dbReference type="InterPro" id="IPR009056">
    <property type="entry name" value="Cyt_c-like_dom"/>
</dbReference>
<dbReference type="Gene3D" id="1.10.760.10">
    <property type="entry name" value="Cytochrome c-like domain"/>
    <property type="match status" value="1"/>
</dbReference>
<keyword evidence="2 4" id="KW-0479">Metal-binding</keyword>
<evidence type="ECO:0000256" key="5">
    <source>
        <dbReference type="SAM" id="SignalP"/>
    </source>
</evidence>
<evidence type="ECO:0000259" key="6">
    <source>
        <dbReference type="PROSITE" id="PS51007"/>
    </source>
</evidence>
<evidence type="ECO:0000256" key="4">
    <source>
        <dbReference type="PROSITE-ProRule" id="PRU00433"/>
    </source>
</evidence>
<dbReference type="GO" id="GO:0020037">
    <property type="term" value="F:heme binding"/>
    <property type="evidence" value="ECO:0007669"/>
    <property type="project" value="InterPro"/>
</dbReference>
<dbReference type="Proteomes" id="UP000298588">
    <property type="component" value="Chromosome"/>
</dbReference>
<keyword evidence="1 4" id="KW-0349">Heme</keyword>
<dbReference type="PROSITE" id="PS51007">
    <property type="entry name" value="CYTC"/>
    <property type="match status" value="1"/>
</dbReference>
<dbReference type="RefSeq" id="WP_137101286.1">
    <property type="nucleotide sequence ID" value="NZ_CP039865.1"/>
</dbReference>